<dbReference type="Proteomes" id="UP000269945">
    <property type="component" value="Unassembled WGS sequence"/>
</dbReference>
<evidence type="ECO:0000313" key="1">
    <source>
        <dbReference type="EMBL" id="VCX42223.1"/>
    </source>
</evidence>
<name>A0A9X9MCR3_GULGU</name>
<reference evidence="1 2" key="1">
    <citation type="submission" date="2018-10" db="EMBL/GenBank/DDBJ databases">
        <authorList>
            <person name="Ekblom R."/>
            <person name="Jareborg N."/>
        </authorList>
    </citation>
    <scope>NUCLEOTIDE SEQUENCE [LARGE SCALE GENOMIC DNA]</scope>
    <source>
        <tissue evidence="1">Muscle</tissue>
    </source>
</reference>
<protein>
    <submittedName>
        <fullName evidence="1">Uncharacterized protein</fullName>
    </submittedName>
</protein>
<proteinExistence type="predicted"/>
<keyword evidence="2" id="KW-1185">Reference proteome</keyword>
<dbReference type="EMBL" id="CYRY02046497">
    <property type="protein sequence ID" value="VCX42223.1"/>
    <property type="molecule type" value="Genomic_DNA"/>
</dbReference>
<gene>
    <name evidence="1" type="ORF">BN2614_LOCUS1</name>
</gene>
<organism evidence="1 2">
    <name type="scientific">Gulo gulo</name>
    <name type="common">Wolverine</name>
    <name type="synonym">Gluton</name>
    <dbReference type="NCBI Taxonomy" id="48420"/>
    <lineage>
        <taxon>Eukaryota</taxon>
        <taxon>Metazoa</taxon>
        <taxon>Chordata</taxon>
        <taxon>Craniata</taxon>
        <taxon>Vertebrata</taxon>
        <taxon>Euteleostomi</taxon>
        <taxon>Mammalia</taxon>
        <taxon>Eutheria</taxon>
        <taxon>Laurasiatheria</taxon>
        <taxon>Carnivora</taxon>
        <taxon>Caniformia</taxon>
        <taxon>Musteloidea</taxon>
        <taxon>Mustelidae</taxon>
        <taxon>Guloninae</taxon>
        <taxon>Gulo</taxon>
    </lineage>
</organism>
<sequence length="92" mass="10210">MAKCRGCPRVVFTFSFLISRQPQNLSWTHSKSKRLISFAVSTEEVPGWLSSQNFPRIAAVRATGHLVAPRVALLSTASSRMRISSCSSFPRL</sequence>
<comment type="caution">
    <text evidence="1">The sequence shown here is derived from an EMBL/GenBank/DDBJ whole genome shotgun (WGS) entry which is preliminary data.</text>
</comment>
<accession>A0A9X9MCR3</accession>
<evidence type="ECO:0000313" key="2">
    <source>
        <dbReference type="Proteomes" id="UP000269945"/>
    </source>
</evidence>
<dbReference type="AlphaFoldDB" id="A0A9X9MCR3"/>